<dbReference type="EMBL" id="FOVI01000048">
    <property type="protein sequence ID" value="SFO38400.1"/>
    <property type="molecule type" value="Genomic_DNA"/>
</dbReference>
<evidence type="ECO:0000259" key="7">
    <source>
        <dbReference type="Pfam" id="PF01578"/>
    </source>
</evidence>
<dbReference type="PANTHER" id="PTHR30071:SF1">
    <property type="entry name" value="CYTOCHROME B_B6 PROTEIN-RELATED"/>
    <property type="match status" value="1"/>
</dbReference>
<feature type="transmembrane region" description="Helical" evidence="6">
    <location>
        <begin position="43"/>
        <end position="63"/>
    </location>
</feature>
<sequence length="1055" mass="120355">MSKIISFLSSTRLMAVLFIVFAAVMGVATFIENEYNTDTARILVYNTKWFEAIMLIFVFNFIGNIKRYNLFSKAKWDTLILHLAFILILIGAFVTRYISFEGMMPIREKETSSQFFSDKTFLTVMVDGDLNGEPKRRTFEEQRFFSAALDKDNFISNFASNHFKIKNDFNDIPFEVEFKDFIMGAEEVIEEAKDGKNFLKLVESSHGERHEHFIEEGTVESIHNILYSYNKETEGAVNFYTNESGEMQINTPFAGSYRVMATQATGEIAANTPEALNYRSMYDLQGVQFVMDRPIKGKRALKSKGDYKAKNTTDALVLTVRSQGKEEEVTLMGSKGQMGVPQSFIIGDLEFTLIYGSKVYTTPFQVKLNDFIATKYPGTEKSYSAFESQVTIIDPDKSFDYRIYMNHVLDHKGYRFFQASYDPDEKGTHLSVNHDFWGTWITYIGYTLLYIAMLCILFNKNTRFSDLRKKLNKIHAKKAALTIVGLLFGLLSATAQHAHNKPSTAQIDSLLIKTTVSQEHADLFGSIIIQDTGGRMKPINTFSSELLRKVSKDDHFRGMDSDQVMLSITQFPQLWYHVPIINLPKGNDSIRSLIGVASDAKFASLADFFDDKGNYKLDQFLDEAHQASVKDKFQKDYISSDEKVNLLYSAVSGQIMKIFPIPGHENDKWVSYLELNEAGMQQTDSAFIYMKNILPMYTTSLLKSIETKDFKPSDDLLTSIINFQKKFGGNVLPSDDKVKAEIMYNKYDIFKKLFSYYMYVSVLMFILVIVRIFKDNKALRVVTKIFTGIVIALFALHTLGLIARWYVSGHAPWSDAYESMIFVGWATMLFGLIFGRKSSLTTASTAFVVGMILMIAHWNWMDPSIGNLQPVLNSYWLMIHVSIIVGSYGPFTLGMILGVVALLLMIFTTKSNKAKMELNLKEITYINEMALTVGLVMLTIGNFMGGQWANESWGRYWGWDPKETWALISIMVYAFVIHMRFVPALRGLWIYNFISVIAFYSILMTYFGVNFYLSGLHSYAKGDQVVTPTFIWISVGSVLLLGTLAFYKYKKYYKK</sequence>
<keyword evidence="10" id="KW-1185">Reference proteome</keyword>
<feature type="domain" description="Cytochrome c assembly protein" evidence="7">
    <location>
        <begin position="813"/>
        <end position="1017"/>
    </location>
</feature>
<feature type="transmembrane region" description="Helical" evidence="6">
    <location>
        <begin position="1029"/>
        <end position="1047"/>
    </location>
</feature>
<organism evidence="9 10">
    <name type="scientific">Paenimyroides ummariense</name>
    <dbReference type="NCBI Taxonomy" id="913024"/>
    <lineage>
        <taxon>Bacteria</taxon>
        <taxon>Pseudomonadati</taxon>
        <taxon>Bacteroidota</taxon>
        <taxon>Flavobacteriia</taxon>
        <taxon>Flavobacteriales</taxon>
        <taxon>Flavobacteriaceae</taxon>
        <taxon>Paenimyroides</taxon>
    </lineage>
</organism>
<accession>A0A1I5GR78</accession>
<evidence type="ECO:0000259" key="8">
    <source>
        <dbReference type="Pfam" id="PF05140"/>
    </source>
</evidence>
<comment type="subcellular location">
    <subcellularLocation>
        <location evidence="1">Membrane</location>
        <topology evidence="1">Multi-pass membrane protein</topology>
    </subcellularLocation>
</comment>
<evidence type="ECO:0000256" key="5">
    <source>
        <dbReference type="ARBA" id="ARBA00023136"/>
    </source>
</evidence>
<feature type="transmembrane region" description="Helical" evidence="6">
    <location>
        <begin position="12"/>
        <end position="31"/>
    </location>
</feature>
<feature type="transmembrane region" description="Helical" evidence="6">
    <location>
        <begin position="842"/>
        <end position="860"/>
    </location>
</feature>
<dbReference type="GO" id="GO:0005886">
    <property type="term" value="C:plasma membrane"/>
    <property type="evidence" value="ECO:0007669"/>
    <property type="project" value="TreeGrafter"/>
</dbReference>
<dbReference type="GO" id="GO:0020037">
    <property type="term" value="F:heme binding"/>
    <property type="evidence" value="ECO:0007669"/>
    <property type="project" value="InterPro"/>
</dbReference>
<keyword evidence="4 6" id="KW-1133">Transmembrane helix</keyword>
<protein>
    <submittedName>
        <fullName evidence="9">Cytochrome c-type biogenesis protein CcsB</fullName>
    </submittedName>
</protein>
<dbReference type="Proteomes" id="UP000199036">
    <property type="component" value="Unassembled WGS sequence"/>
</dbReference>
<dbReference type="Pfam" id="PF05140">
    <property type="entry name" value="ResB"/>
    <property type="match status" value="1"/>
</dbReference>
<keyword evidence="5 6" id="KW-0472">Membrane</keyword>
<feature type="transmembrane region" description="Helical" evidence="6">
    <location>
        <begin position="479"/>
        <end position="498"/>
    </location>
</feature>
<dbReference type="STRING" id="913024.SAMN05421741_1484"/>
<feature type="domain" description="ResB-like" evidence="8">
    <location>
        <begin position="332"/>
        <end position="427"/>
    </location>
</feature>
<feature type="transmembrane region" description="Helical" evidence="6">
    <location>
        <begin position="785"/>
        <end position="807"/>
    </location>
</feature>
<feature type="transmembrane region" description="Helical" evidence="6">
    <location>
        <begin position="989"/>
        <end position="1009"/>
    </location>
</feature>
<dbReference type="AlphaFoldDB" id="A0A1I5GR78"/>
<evidence type="ECO:0000256" key="4">
    <source>
        <dbReference type="ARBA" id="ARBA00022989"/>
    </source>
</evidence>
<dbReference type="PANTHER" id="PTHR30071">
    <property type="entry name" value="HEME EXPORTER PROTEIN C"/>
    <property type="match status" value="1"/>
</dbReference>
<name>A0A1I5GR78_9FLAO</name>
<evidence type="ECO:0000256" key="3">
    <source>
        <dbReference type="ARBA" id="ARBA00022748"/>
    </source>
</evidence>
<feature type="transmembrane region" description="Helical" evidence="6">
    <location>
        <begin position="754"/>
        <end position="773"/>
    </location>
</feature>
<dbReference type="GO" id="GO:0017004">
    <property type="term" value="P:cytochrome complex assembly"/>
    <property type="evidence" value="ECO:0007669"/>
    <property type="project" value="UniProtKB-KW"/>
</dbReference>
<evidence type="ECO:0000256" key="2">
    <source>
        <dbReference type="ARBA" id="ARBA00022692"/>
    </source>
</evidence>
<evidence type="ECO:0000256" key="1">
    <source>
        <dbReference type="ARBA" id="ARBA00004141"/>
    </source>
</evidence>
<dbReference type="InterPro" id="IPR002541">
    <property type="entry name" value="Cyt_c_assembly"/>
</dbReference>
<gene>
    <name evidence="9" type="ORF">SAMN05421741_1484</name>
</gene>
<evidence type="ECO:0000313" key="9">
    <source>
        <dbReference type="EMBL" id="SFO38400.1"/>
    </source>
</evidence>
<feature type="transmembrane region" description="Helical" evidence="6">
    <location>
        <begin position="819"/>
        <end position="835"/>
    </location>
</feature>
<reference evidence="10" key="1">
    <citation type="submission" date="2016-10" db="EMBL/GenBank/DDBJ databases">
        <authorList>
            <person name="Varghese N."/>
            <person name="Submissions S."/>
        </authorList>
    </citation>
    <scope>NUCLEOTIDE SEQUENCE [LARGE SCALE GENOMIC DNA]</scope>
    <source>
        <strain evidence="10">DS-12</strain>
    </source>
</reference>
<evidence type="ECO:0000313" key="10">
    <source>
        <dbReference type="Proteomes" id="UP000199036"/>
    </source>
</evidence>
<feature type="transmembrane region" description="Helical" evidence="6">
    <location>
        <begin position="925"/>
        <end position="944"/>
    </location>
</feature>
<feature type="transmembrane region" description="Helical" evidence="6">
    <location>
        <begin position="437"/>
        <end position="458"/>
    </location>
</feature>
<feature type="transmembrane region" description="Helical" evidence="6">
    <location>
        <begin position="964"/>
        <end position="982"/>
    </location>
</feature>
<dbReference type="Pfam" id="PF01578">
    <property type="entry name" value="Cytochrom_C_asm"/>
    <property type="match status" value="1"/>
</dbReference>
<keyword evidence="2 6" id="KW-0812">Transmembrane</keyword>
<feature type="transmembrane region" description="Helical" evidence="6">
    <location>
        <begin position="875"/>
        <end position="904"/>
    </location>
</feature>
<dbReference type="InterPro" id="IPR045062">
    <property type="entry name" value="Cyt_c_biogenesis_CcsA/CcmC"/>
</dbReference>
<dbReference type="InterPro" id="IPR007816">
    <property type="entry name" value="ResB-like_domain"/>
</dbReference>
<dbReference type="RefSeq" id="WP_245758522.1">
    <property type="nucleotide sequence ID" value="NZ_FOVI01000048.1"/>
</dbReference>
<feature type="transmembrane region" description="Helical" evidence="6">
    <location>
        <begin position="79"/>
        <end position="98"/>
    </location>
</feature>
<evidence type="ECO:0000256" key="6">
    <source>
        <dbReference type="SAM" id="Phobius"/>
    </source>
</evidence>
<keyword evidence="3" id="KW-0201">Cytochrome c-type biogenesis</keyword>
<proteinExistence type="predicted"/>